<dbReference type="EMBL" id="CABWMC010000023">
    <property type="protein sequence ID" value="VXC44251.1"/>
    <property type="molecule type" value="Genomic_DNA"/>
</dbReference>
<evidence type="ECO:0000313" key="2">
    <source>
        <dbReference type="Proteomes" id="UP000437562"/>
    </source>
</evidence>
<name>A0A653YP86_BACMY</name>
<evidence type="ECO:0000313" key="1">
    <source>
        <dbReference type="EMBL" id="VXC44251.1"/>
    </source>
</evidence>
<dbReference type="AlphaFoldDB" id="A0A653YP86"/>
<protein>
    <submittedName>
        <fullName evidence="1">Uncharacterized protein</fullName>
    </submittedName>
</protein>
<accession>A0A653YP86</accession>
<dbReference type="Proteomes" id="UP000437562">
    <property type="component" value="Unassembled WGS sequence"/>
</dbReference>
<sequence length="39" mass="4612">MHIIHNKNNECLFIIKKDIHNRFGGCRNEHTGKFRYGIG</sequence>
<organism evidence="1 2">
    <name type="scientific">Bacillus mycoides</name>
    <dbReference type="NCBI Taxonomy" id="1405"/>
    <lineage>
        <taxon>Bacteria</taxon>
        <taxon>Bacillati</taxon>
        <taxon>Bacillota</taxon>
        <taxon>Bacilli</taxon>
        <taxon>Bacillales</taxon>
        <taxon>Bacillaceae</taxon>
        <taxon>Bacillus</taxon>
        <taxon>Bacillus cereus group</taxon>
    </lineage>
</organism>
<gene>
    <name evidence="1" type="ORF">BACI71_30919</name>
</gene>
<proteinExistence type="predicted"/>
<reference evidence="1 2" key="1">
    <citation type="submission" date="2019-10" db="EMBL/GenBank/DDBJ databases">
        <authorList>
            <person name="Karimi E."/>
        </authorList>
    </citation>
    <scope>NUCLEOTIDE SEQUENCE [LARGE SCALE GENOMIC DNA]</scope>
    <source>
        <strain evidence="1">Bacillus sp. 71</strain>
    </source>
</reference>